<sequence>MPTIKKQIPRKKAKRRRSAKPKFDSAWPDASDGIKINLYGRSKTGKTTLWATFPKPIMAIICSGSKRPGELRSIDKPEYRKTIDPKILREADQLPELLELAENFQTIVLDHATGLQDHTLRDVLDLDELPAQKSWGMASREQYGICSLRMRESIRAMLSLRCNVVIIAQEREFNTDGEGNQELLMPFVASALSPAVVGWLNSSVDYICQTFIRSKVGRTKVKVGKKTITKVKRLPGVEYCLRTGPDEVYTTGFRAVKGTHLPDVIVDPTFDKIKALIDQGG</sequence>
<feature type="region of interest" description="Disordered" evidence="1">
    <location>
        <begin position="1"/>
        <end position="26"/>
    </location>
</feature>
<proteinExistence type="predicted"/>
<name>A0A0F9P6G5_9ZZZZ</name>
<comment type="caution">
    <text evidence="2">The sequence shown here is derived from an EMBL/GenBank/DDBJ whole genome shotgun (WGS) entry which is preliminary data.</text>
</comment>
<organism evidence="2">
    <name type="scientific">marine sediment metagenome</name>
    <dbReference type="NCBI Taxonomy" id="412755"/>
    <lineage>
        <taxon>unclassified sequences</taxon>
        <taxon>metagenomes</taxon>
        <taxon>ecological metagenomes</taxon>
    </lineage>
</organism>
<dbReference type="Pfam" id="PF13479">
    <property type="entry name" value="AAA_24"/>
    <property type="match status" value="1"/>
</dbReference>
<evidence type="ECO:0000256" key="1">
    <source>
        <dbReference type="SAM" id="MobiDB-lite"/>
    </source>
</evidence>
<reference evidence="2" key="1">
    <citation type="journal article" date="2015" name="Nature">
        <title>Complex archaea that bridge the gap between prokaryotes and eukaryotes.</title>
        <authorList>
            <person name="Spang A."/>
            <person name="Saw J.H."/>
            <person name="Jorgensen S.L."/>
            <person name="Zaremba-Niedzwiedzka K."/>
            <person name="Martijn J."/>
            <person name="Lind A.E."/>
            <person name="van Eijk R."/>
            <person name="Schleper C."/>
            <person name="Guy L."/>
            <person name="Ettema T.J."/>
        </authorList>
    </citation>
    <scope>NUCLEOTIDE SEQUENCE</scope>
</reference>
<dbReference type="AlphaFoldDB" id="A0A0F9P6G5"/>
<feature type="compositionally biased region" description="Basic residues" evidence="1">
    <location>
        <begin position="7"/>
        <end position="20"/>
    </location>
</feature>
<evidence type="ECO:0000313" key="2">
    <source>
        <dbReference type="EMBL" id="KKN19992.1"/>
    </source>
</evidence>
<protein>
    <submittedName>
        <fullName evidence="2">Uncharacterized protein</fullName>
    </submittedName>
</protein>
<gene>
    <name evidence="2" type="ORF">LCGC14_0940100</name>
</gene>
<accession>A0A0F9P6G5</accession>
<dbReference type="EMBL" id="LAZR01003283">
    <property type="protein sequence ID" value="KKN19992.1"/>
    <property type="molecule type" value="Genomic_DNA"/>
</dbReference>